<keyword evidence="1" id="KW-0812">Transmembrane</keyword>
<proteinExistence type="predicted"/>
<keyword evidence="1" id="KW-1133">Transmembrane helix</keyword>
<protein>
    <recommendedName>
        <fullName evidence="4">Mpv17/PMP22 family protein</fullName>
    </recommendedName>
</protein>
<keyword evidence="1" id="KW-0472">Membrane</keyword>
<gene>
    <name evidence="2" type="ORF">I0Q91_07380</name>
</gene>
<evidence type="ECO:0000256" key="1">
    <source>
        <dbReference type="SAM" id="Phobius"/>
    </source>
</evidence>
<feature type="transmembrane region" description="Helical" evidence="1">
    <location>
        <begin position="163"/>
        <end position="186"/>
    </location>
</feature>
<evidence type="ECO:0000313" key="2">
    <source>
        <dbReference type="EMBL" id="MBF8436892.1"/>
    </source>
</evidence>
<sequence>MQKRGIIWILSLIVIIGILVIPASRGVFESLTASYPYIMGFIKFAILATMGEILSLRIKNNRWKRPTGVIYRALIWGFLGIWITMVFSLFNSGVASLQTNGMLPGDPGGLSLAFQTSLFMNIIFAPTMMGFHRITDTYVDKYANGIKNIKPGEVIRDIDWEGFVTFVLLKTIPFFWIPAHTIVFMMPDVYRIIAAAFLSMALGGILAFAAAK</sequence>
<reference evidence="2" key="1">
    <citation type="submission" date="2020-11" db="EMBL/GenBank/DDBJ databases">
        <title>Halonatronomonas betainensis gen. nov., sp. nov. a novel haloalkaliphilic representative of the family Halanaerobiacae capable of betaine degradation.</title>
        <authorList>
            <person name="Boltyanskaya Y."/>
            <person name="Kevbrin V."/>
            <person name="Detkova E."/>
            <person name="Grouzdev D.S."/>
            <person name="Koziaeva V."/>
            <person name="Zhilina T."/>
        </authorList>
    </citation>
    <scope>NUCLEOTIDE SEQUENCE</scope>
    <source>
        <strain evidence="2">Z-7014</strain>
    </source>
</reference>
<evidence type="ECO:0000313" key="3">
    <source>
        <dbReference type="Proteomes" id="UP000621436"/>
    </source>
</evidence>
<feature type="transmembrane region" description="Helical" evidence="1">
    <location>
        <begin position="192"/>
        <end position="211"/>
    </location>
</feature>
<evidence type="ECO:0008006" key="4">
    <source>
        <dbReference type="Google" id="ProtNLM"/>
    </source>
</evidence>
<name>A0A931AQZ7_9FIRM</name>
<feature type="transmembrane region" description="Helical" evidence="1">
    <location>
        <begin position="110"/>
        <end position="131"/>
    </location>
</feature>
<comment type="caution">
    <text evidence="2">The sequence shown here is derived from an EMBL/GenBank/DDBJ whole genome shotgun (WGS) entry which is preliminary data.</text>
</comment>
<dbReference type="EMBL" id="JADPIE010000003">
    <property type="protein sequence ID" value="MBF8436892.1"/>
    <property type="molecule type" value="Genomic_DNA"/>
</dbReference>
<accession>A0A931AQZ7</accession>
<keyword evidence="3" id="KW-1185">Reference proteome</keyword>
<dbReference type="RefSeq" id="WP_270453813.1">
    <property type="nucleotide sequence ID" value="NZ_JADPIE010000003.1"/>
</dbReference>
<organism evidence="2 3">
    <name type="scientific">Halonatronomonas betaini</name>
    <dbReference type="NCBI Taxonomy" id="2778430"/>
    <lineage>
        <taxon>Bacteria</taxon>
        <taxon>Bacillati</taxon>
        <taxon>Bacillota</taxon>
        <taxon>Clostridia</taxon>
        <taxon>Halanaerobiales</taxon>
        <taxon>Halarsenatibacteraceae</taxon>
        <taxon>Halonatronomonas</taxon>
    </lineage>
</organism>
<dbReference type="Proteomes" id="UP000621436">
    <property type="component" value="Unassembled WGS sequence"/>
</dbReference>
<feature type="transmembrane region" description="Helical" evidence="1">
    <location>
        <begin position="34"/>
        <end position="57"/>
    </location>
</feature>
<dbReference type="AlphaFoldDB" id="A0A931AQZ7"/>
<feature type="transmembrane region" description="Helical" evidence="1">
    <location>
        <begin position="7"/>
        <end position="28"/>
    </location>
</feature>
<feature type="transmembrane region" description="Helical" evidence="1">
    <location>
        <begin position="69"/>
        <end position="90"/>
    </location>
</feature>